<dbReference type="InterPro" id="IPR008982">
    <property type="entry name" value="Adenovirus_pIV-like_att"/>
</dbReference>
<sequence>MKRTRLEDSFNPVYPYDTDSSTPSVPFVTPPFVSSEGLEENPPGVLAIKYTDPLTTNNKGQLGLKLGGNMSITNGELTAIVPSVAPPLTNNNNTLGLTTSAPLALNNDSLSINLNAPLNVSNNKLNVSLGNGLVTTASKLAVRAAAPLTFDTAGNLQLQTARPLQITNNTLGLDVGYGMIVGQAVSVNIDRSKGLQFDSARRLIVQLGSGLRFDGTGRIALSSARSMPSTPQYLATASTPNCSIKEPLDSQLNLHISKTGTHALGTVSIATFQPLQTNILSLQLRFNRRGQLLPGPLDPAYWSSSESTNNEAQDLMPNSTLYQTKQTLNTQSPDGSLTITLEAGVDDGYAITFKWSATPGEVLQTPTCMFSYVTE</sequence>
<dbReference type="GO" id="GO:0046718">
    <property type="term" value="P:symbiont entry into host cell"/>
    <property type="evidence" value="ECO:0007669"/>
    <property type="project" value="UniProtKB-KW"/>
</dbReference>
<dbReference type="GO" id="GO:0042025">
    <property type="term" value="C:host cell nucleus"/>
    <property type="evidence" value="ECO:0007669"/>
    <property type="project" value="UniProtKB-SubCell"/>
</dbReference>
<keyword evidence="11" id="KW-1160">Virus entry into host cell</keyword>
<comment type="subcellular location">
    <subcellularLocation>
        <location evidence="1">Host nucleus</location>
    </subcellularLocation>
    <subcellularLocation>
        <location evidence="2">Virion</location>
    </subcellularLocation>
</comment>
<keyword evidence="7" id="KW-1161">Viral attachment to host cell</keyword>
<name>A0A2H4CJX8_9ADEN</name>
<dbReference type="Gene3D" id="6.20.10.20">
    <property type="match status" value="2"/>
</dbReference>
<keyword evidence="4" id="KW-0167">Capsid protein</keyword>
<dbReference type="InterPro" id="IPR000931">
    <property type="entry name" value="Adeno_fibre"/>
</dbReference>
<proteinExistence type="inferred from homology"/>
<feature type="region of interest" description="Disordered" evidence="12">
    <location>
        <begin position="1"/>
        <end position="22"/>
    </location>
</feature>
<protein>
    <submittedName>
        <fullName evidence="14">Fiber-1</fullName>
    </submittedName>
</protein>
<keyword evidence="9" id="KW-0426">Late protein</keyword>
<dbReference type="SMR" id="A0A2H4CJX8"/>
<keyword evidence="10" id="KW-1233">Viral attachment to host adhesion receptor</keyword>
<evidence type="ECO:0000259" key="13">
    <source>
        <dbReference type="Pfam" id="PF00541"/>
    </source>
</evidence>
<reference evidence="15" key="1">
    <citation type="submission" date="2014-12" db="EMBL/GenBank/DDBJ databases">
        <authorList>
            <person name="Podgorski I.I."/>
            <person name="Papp T."/>
            <person name="Custers J."/>
            <person name="Harrach B."/>
            <person name="Benko M."/>
        </authorList>
    </citation>
    <scope>NUCLEOTIDE SEQUENCE [LARGE SCALE GENOMIC DNA]</scope>
    <source>
        <strain evidence="15">B-105</strain>
    </source>
</reference>
<keyword evidence="8" id="KW-0946">Virion</keyword>
<dbReference type="SUPFAM" id="SSF49835">
    <property type="entry name" value="Virus attachment protein globular domain"/>
    <property type="match status" value="1"/>
</dbReference>
<dbReference type="PRINTS" id="PR00307">
    <property type="entry name" value="ADENOVSFIBRE"/>
</dbReference>
<dbReference type="InterPro" id="IPR000978">
    <property type="entry name" value="Adeno_fibre_knob"/>
</dbReference>
<dbReference type="SUPFAM" id="SSF51225">
    <property type="entry name" value="Fibre shaft of virus attachment proteins"/>
    <property type="match status" value="2"/>
</dbReference>
<evidence type="ECO:0000256" key="10">
    <source>
        <dbReference type="ARBA" id="ARBA00023165"/>
    </source>
</evidence>
<keyword evidence="5" id="KW-1048">Host nucleus</keyword>
<comment type="similarity">
    <text evidence="3">Belongs to the adenoviridae fiber family.</text>
</comment>
<dbReference type="EMBL" id="KP329566">
    <property type="protein sequence ID" value="ALE30482.1"/>
    <property type="molecule type" value="Genomic_DNA"/>
</dbReference>
<evidence type="ECO:0000256" key="9">
    <source>
        <dbReference type="ARBA" id="ARBA00022921"/>
    </source>
</evidence>
<organism evidence="14 15">
    <name type="scientific">Simian adenovirus 17</name>
    <dbReference type="NCBI Taxonomy" id="1715779"/>
    <lineage>
        <taxon>Viruses</taxon>
        <taxon>Varidnaviria</taxon>
        <taxon>Bamfordvirae</taxon>
        <taxon>Preplasmiviricota</taxon>
        <taxon>Polisuviricotina</taxon>
        <taxon>Pharingeaviricetes</taxon>
        <taxon>Rowavirales</taxon>
        <taxon>Adenoviridae</taxon>
        <taxon>Mastadenovirus</taxon>
        <taxon>Mastadenovirus chlorocebi</taxon>
        <taxon>Simian mastadenovirus F</taxon>
    </lineage>
</organism>
<evidence type="ECO:0000313" key="15">
    <source>
        <dbReference type="Proteomes" id="UP000317837"/>
    </source>
</evidence>
<evidence type="ECO:0000256" key="7">
    <source>
        <dbReference type="ARBA" id="ARBA00022804"/>
    </source>
</evidence>
<evidence type="ECO:0000256" key="1">
    <source>
        <dbReference type="ARBA" id="ARBA00004147"/>
    </source>
</evidence>
<evidence type="ECO:0000256" key="8">
    <source>
        <dbReference type="ARBA" id="ARBA00022844"/>
    </source>
</evidence>
<dbReference type="InterPro" id="IPR009013">
    <property type="entry name" value="Attachment_protein_shaft_sf"/>
</dbReference>
<feature type="domain" description="Adenoviral fibre protein knob" evidence="13">
    <location>
        <begin position="236"/>
        <end position="374"/>
    </location>
</feature>
<dbReference type="Gene3D" id="2.60.90.10">
    <property type="entry name" value="Adenovirus pIV-related, attachment domain"/>
    <property type="match status" value="1"/>
</dbReference>
<evidence type="ECO:0000256" key="3">
    <source>
        <dbReference type="ARBA" id="ARBA00006685"/>
    </source>
</evidence>
<dbReference type="Gene3D" id="2.10.25.20">
    <property type="entry name" value="reovirus attachment protein sigma1, domain 1"/>
    <property type="match status" value="1"/>
</dbReference>
<dbReference type="GO" id="GO:0098671">
    <property type="term" value="P:adhesion receptor-mediated virion attachment to host cell"/>
    <property type="evidence" value="ECO:0007669"/>
    <property type="project" value="UniProtKB-KW"/>
</dbReference>
<keyword evidence="6" id="KW-0945">Host-virus interaction</keyword>
<evidence type="ECO:0000256" key="5">
    <source>
        <dbReference type="ARBA" id="ARBA00022562"/>
    </source>
</evidence>
<evidence type="ECO:0000256" key="11">
    <source>
        <dbReference type="ARBA" id="ARBA00023296"/>
    </source>
</evidence>
<dbReference type="GO" id="GO:0007155">
    <property type="term" value="P:cell adhesion"/>
    <property type="evidence" value="ECO:0007669"/>
    <property type="project" value="InterPro"/>
</dbReference>
<evidence type="ECO:0000313" key="14">
    <source>
        <dbReference type="EMBL" id="ALE30482.1"/>
    </source>
</evidence>
<evidence type="ECO:0000256" key="2">
    <source>
        <dbReference type="ARBA" id="ARBA00004328"/>
    </source>
</evidence>
<evidence type="ECO:0000256" key="6">
    <source>
        <dbReference type="ARBA" id="ARBA00022581"/>
    </source>
</evidence>
<dbReference type="Pfam" id="PF00608">
    <property type="entry name" value="Adeno_shaft"/>
    <property type="match status" value="3"/>
</dbReference>
<dbReference type="Proteomes" id="UP000317837">
    <property type="component" value="Segment"/>
</dbReference>
<accession>A0A2H4CJX8</accession>
<dbReference type="InterPro" id="IPR000939">
    <property type="entry name" value="Adenobir_fibre_prot_rpt/shaft"/>
</dbReference>
<evidence type="ECO:0000256" key="4">
    <source>
        <dbReference type="ARBA" id="ARBA00022561"/>
    </source>
</evidence>
<dbReference type="GO" id="GO:0019028">
    <property type="term" value="C:viral capsid"/>
    <property type="evidence" value="ECO:0007669"/>
    <property type="project" value="UniProtKB-KW"/>
</dbReference>
<evidence type="ECO:0000256" key="12">
    <source>
        <dbReference type="SAM" id="MobiDB-lite"/>
    </source>
</evidence>
<dbReference type="Pfam" id="PF00541">
    <property type="entry name" value="Adeno_knob"/>
    <property type="match status" value="1"/>
</dbReference>